<dbReference type="SUPFAM" id="SSF75011">
    <property type="entry name" value="3-carboxy-cis,cis-mucoante lactonizing enzyme"/>
    <property type="match status" value="1"/>
</dbReference>
<keyword evidence="1" id="KW-0862">Zinc</keyword>
<dbReference type="EMBL" id="JAIWYP010000007">
    <property type="protein sequence ID" value="KAH3792184.1"/>
    <property type="molecule type" value="Genomic_DNA"/>
</dbReference>
<protein>
    <recommendedName>
        <fullName evidence="2">B box-type domain-containing protein</fullName>
    </recommendedName>
</protein>
<dbReference type="SUPFAM" id="SSF57845">
    <property type="entry name" value="B-box zinc-binding domain"/>
    <property type="match status" value="1"/>
</dbReference>
<sequence length="570" mass="63675">MAALLESSQNTGSDLFFDVCCSVCEEDGINKEGLFHCQKCSKTYCDECVLMHNKVLKNHPVTSKCAGDNWPVSTMLDDTLELCEEHRTEKLTMFCEDHEKLLCHVCHLRNHKQCSEVVLLADKVKSATQRMNVAQMSKTLEQIQKSLQDIVDREKQNKKSLKASYDLVLKEVLDFRQKINVNLDLLQQNTLRELETKHASANASLEDHLQQCLQFISKLKGFGTKLKGNLPPERSFITFRKCLDHTAAADSLLNSMINNNGADMKLLPNSELLQCLADCTDLGKITSRIGEPKHNVDPNKFISIHEKSQYNVHTATDSDKSCITGICETSNGDLVISDYSNCCVKLLNQAYKVIDQVKLPSHPWSMCNISSLEIAVAVSDHTANAPNGIYFLQADNEKITQIKVLKINHVCTGIAYYDAELFVTSGSALYQYTMDGRLIKKLYEDTSTTFTVVGVGVSPDGKRIYVTDTSNRKLLTLTRDGAVAATLQDPAFKNIYVMCKIHVAAAGQVFVSGVVSISQVDADGKKILNTITLNMYYNGPVYLNEDKRKLLLGVWNNDNIIEFKIKTNLT</sequence>
<evidence type="ECO:0000313" key="4">
    <source>
        <dbReference type="Proteomes" id="UP000828390"/>
    </source>
</evidence>
<evidence type="ECO:0000256" key="1">
    <source>
        <dbReference type="PROSITE-ProRule" id="PRU00024"/>
    </source>
</evidence>
<dbReference type="CDD" id="cd19756">
    <property type="entry name" value="Bbox2"/>
    <property type="match status" value="1"/>
</dbReference>
<dbReference type="AlphaFoldDB" id="A0A9D4J1A6"/>
<dbReference type="Pfam" id="PF00643">
    <property type="entry name" value="zf-B_box"/>
    <property type="match status" value="1"/>
</dbReference>
<name>A0A9D4J1A6_DREPO</name>
<evidence type="ECO:0000259" key="2">
    <source>
        <dbReference type="PROSITE" id="PS50119"/>
    </source>
</evidence>
<keyword evidence="1" id="KW-0479">Metal-binding</keyword>
<gene>
    <name evidence="3" type="ORF">DPMN_145675</name>
</gene>
<keyword evidence="1" id="KW-0863">Zinc-finger</keyword>
<accession>A0A9D4J1A6</accession>
<dbReference type="Proteomes" id="UP000828390">
    <property type="component" value="Unassembled WGS sequence"/>
</dbReference>
<dbReference type="PROSITE" id="PS50119">
    <property type="entry name" value="ZF_BBOX"/>
    <property type="match status" value="1"/>
</dbReference>
<dbReference type="Gene3D" id="2.120.10.30">
    <property type="entry name" value="TolB, C-terminal domain"/>
    <property type="match status" value="1"/>
</dbReference>
<reference evidence="3" key="1">
    <citation type="journal article" date="2019" name="bioRxiv">
        <title>The Genome of the Zebra Mussel, Dreissena polymorpha: A Resource for Invasive Species Research.</title>
        <authorList>
            <person name="McCartney M.A."/>
            <person name="Auch B."/>
            <person name="Kono T."/>
            <person name="Mallez S."/>
            <person name="Zhang Y."/>
            <person name="Obille A."/>
            <person name="Becker A."/>
            <person name="Abrahante J.E."/>
            <person name="Garbe J."/>
            <person name="Badalamenti J.P."/>
            <person name="Herman A."/>
            <person name="Mangelson H."/>
            <person name="Liachko I."/>
            <person name="Sullivan S."/>
            <person name="Sone E.D."/>
            <person name="Koren S."/>
            <person name="Silverstein K.A.T."/>
            <person name="Beckman K.B."/>
            <person name="Gohl D.M."/>
        </authorList>
    </citation>
    <scope>NUCLEOTIDE SEQUENCE</scope>
    <source>
        <strain evidence="3">Duluth1</strain>
        <tissue evidence="3">Whole animal</tissue>
    </source>
</reference>
<dbReference type="PANTHER" id="PTHR25462">
    <property type="entry name" value="BONUS, ISOFORM C-RELATED"/>
    <property type="match status" value="1"/>
</dbReference>
<dbReference type="GO" id="GO:0008270">
    <property type="term" value="F:zinc ion binding"/>
    <property type="evidence" value="ECO:0007669"/>
    <property type="project" value="UniProtKB-KW"/>
</dbReference>
<dbReference type="Gene3D" id="3.30.160.60">
    <property type="entry name" value="Classic Zinc Finger"/>
    <property type="match status" value="1"/>
</dbReference>
<dbReference type="InterPro" id="IPR047153">
    <property type="entry name" value="TRIM45/56/19-like"/>
</dbReference>
<evidence type="ECO:0000313" key="3">
    <source>
        <dbReference type="EMBL" id="KAH3792184.1"/>
    </source>
</evidence>
<comment type="caution">
    <text evidence="3">The sequence shown here is derived from an EMBL/GenBank/DDBJ whole genome shotgun (WGS) entry which is preliminary data.</text>
</comment>
<dbReference type="InterPro" id="IPR000315">
    <property type="entry name" value="Znf_B-box"/>
</dbReference>
<feature type="domain" description="B box-type" evidence="2">
    <location>
        <begin position="78"/>
        <end position="112"/>
    </location>
</feature>
<dbReference type="SMART" id="SM00336">
    <property type="entry name" value="BBOX"/>
    <property type="match status" value="2"/>
</dbReference>
<reference evidence="3" key="2">
    <citation type="submission" date="2020-11" db="EMBL/GenBank/DDBJ databases">
        <authorList>
            <person name="McCartney M.A."/>
            <person name="Auch B."/>
            <person name="Kono T."/>
            <person name="Mallez S."/>
            <person name="Becker A."/>
            <person name="Gohl D.M."/>
            <person name="Silverstein K.A.T."/>
            <person name="Koren S."/>
            <person name="Bechman K.B."/>
            <person name="Herman A."/>
            <person name="Abrahante J.E."/>
            <person name="Garbe J."/>
        </authorList>
    </citation>
    <scope>NUCLEOTIDE SEQUENCE</scope>
    <source>
        <strain evidence="3">Duluth1</strain>
        <tissue evidence="3">Whole animal</tissue>
    </source>
</reference>
<dbReference type="InterPro" id="IPR011042">
    <property type="entry name" value="6-blade_b-propeller_TolB-like"/>
</dbReference>
<dbReference type="PANTHER" id="PTHR25462:SF296">
    <property type="entry name" value="MEIOTIC P26, ISOFORM F"/>
    <property type="match status" value="1"/>
</dbReference>
<organism evidence="3 4">
    <name type="scientific">Dreissena polymorpha</name>
    <name type="common">Zebra mussel</name>
    <name type="synonym">Mytilus polymorpha</name>
    <dbReference type="NCBI Taxonomy" id="45954"/>
    <lineage>
        <taxon>Eukaryota</taxon>
        <taxon>Metazoa</taxon>
        <taxon>Spiralia</taxon>
        <taxon>Lophotrochozoa</taxon>
        <taxon>Mollusca</taxon>
        <taxon>Bivalvia</taxon>
        <taxon>Autobranchia</taxon>
        <taxon>Heteroconchia</taxon>
        <taxon>Euheterodonta</taxon>
        <taxon>Imparidentia</taxon>
        <taxon>Neoheterodontei</taxon>
        <taxon>Myida</taxon>
        <taxon>Dreissenoidea</taxon>
        <taxon>Dreissenidae</taxon>
        <taxon>Dreissena</taxon>
    </lineage>
</organism>
<keyword evidence="4" id="KW-1185">Reference proteome</keyword>
<proteinExistence type="predicted"/>